<dbReference type="Proteomes" id="UP000636709">
    <property type="component" value="Unassembled WGS sequence"/>
</dbReference>
<dbReference type="OrthoDB" id="691434at2759"/>
<keyword evidence="2" id="KW-1185">Reference proteome</keyword>
<accession>A0A835ABK6</accession>
<reference evidence="1" key="1">
    <citation type="submission" date="2020-07" db="EMBL/GenBank/DDBJ databases">
        <title>Genome sequence and genetic diversity analysis of an under-domesticated orphan crop, white fonio (Digitaria exilis).</title>
        <authorList>
            <person name="Bennetzen J.L."/>
            <person name="Chen S."/>
            <person name="Ma X."/>
            <person name="Wang X."/>
            <person name="Yssel A.E.J."/>
            <person name="Chaluvadi S.R."/>
            <person name="Johnson M."/>
            <person name="Gangashetty P."/>
            <person name="Hamidou F."/>
            <person name="Sanogo M.D."/>
            <person name="Zwaenepoel A."/>
            <person name="Wallace J."/>
            <person name="Van De Peer Y."/>
            <person name="Van Deynze A."/>
        </authorList>
    </citation>
    <scope>NUCLEOTIDE SEQUENCE</scope>
    <source>
        <tissue evidence="1">Leaves</tissue>
    </source>
</reference>
<name>A0A835ABK6_9POAL</name>
<evidence type="ECO:0000313" key="2">
    <source>
        <dbReference type="Proteomes" id="UP000636709"/>
    </source>
</evidence>
<evidence type="ECO:0000313" key="1">
    <source>
        <dbReference type="EMBL" id="KAF8661029.1"/>
    </source>
</evidence>
<proteinExistence type="predicted"/>
<organism evidence="1 2">
    <name type="scientific">Digitaria exilis</name>
    <dbReference type="NCBI Taxonomy" id="1010633"/>
    <lineage>
        <taxon>Eukaryota</taxon>
        <taxon>Viridiplantae</taxon>
        <taxon>Streptophyta</taxon>
        <taxon>Embryophyta</taxon>
        <taxon>Tracheophyta</taxon>
        <taxon>Spermatophyta</taxon>
        <taxon>Magnoliopsida</taxon>
        <taxon>Liliopsida</taxon>
        <taxon>Poales</taxon>
        <taxon>Poaceae</taxon>
        <taxon>PACMAD clade</taxon>
        <taxon>Panicoideae</taxon>
        <taxon>Panicodae</taxon>
        <taxon>Paniceae</taxon>
        <taxon>Anthephorinae</taxon>
        <taxon>Digitaria</taxon>
    </lineage>
</organism>
<dbReference type="EMBL" id="JACEFO010002416">
    <property type="protein sequence ID" value="KAF8661029.1"/>
    <property type="molecule type" value="Genomic_DNA"/>
</dbReference>
<comment type="caution">
    <text evidence="1">The sequence shown here is derived from an EMBL/GenBank/DDBJ whole genome shotgun (WGS) entry which is preliminary data.</text>
</comment>
<dbReference type="AlphaFoldDB" id="A0A835ABK6"/>
<gene>
    <name evidence="1" type="ORF">HU200_057122</name>
</gene>
<protein>
    <submittedName>
        <fullName evidence="1">Uncharacterized protein</fullName>
    </submittedName>
</protein>
<sequence>MSSLYERKSEYLLLCMPIKCSYFGSEDFCYCCPNSTRKEYCHLRSDECADHCHICKPNC</sequence>